<dbReference type="Pfam" id="PF04412">
    <property type="entry name" value="AcnX"/>
    <property type="match status" value="1"/>
</dbReference>
<dbReference type="PANTHER" id="PTHR36577">
    <property type="entry name" value="DUF521 DOMAIN PROTEIN (AFU_ORTHOLOGUE AFUA_6G00490)"/>
    <property type="match status" value="1"/>
</dbReference>
<feature type="domain" description="Phosphomevalonate dehydratase large subunit-like" evidence="3">
    <location>
        <begin position="1"/>
        <end position="171"/>
    </location>
</feature>
<gene>
    <name evidence="4" type="ORF">S12H4_49082</name>
</gene>
<proteinExistence type="predicted"/>
<dbReference type="GO" id="GO:0016829">
    <property type="term" value="F:lyase activity"/>
    <property type="evidence" value="ECO:0007669"/>
    <property type="project" value="UniProtKB-KW"/>
</dbReference>
<reference evidence="4" key="1">
    <citation type="journal article" date="2014" name="Front. Microbiol.">
        <title>High frequency of phylogenetically diverse reductive dehalogenase-homologous genes in deep subseafloor sedimentary metagenomes.</title>
        <authorList>
            <person name="Kawai M."/>
            <person name="Futagami T."/>
            <person name="Toyoda A."/>
            <person name="Takaki Y."/>
            <person name="Nishi S."/>
            <person name="Hori S."/>
            <person name="Arai W."/>
            <person name="Tsubouchi T."/>
            <person name="Morono Y."/>
            <person name="Uchiyama I."/>
            <person name="Ito T."/>
            <person name="Fujiyama A."/>
            <person name="Inagaki F."/>
            <person name="Takami H."/>
        </authorList>
    </citation>
    <scope>NUCLEOTIDE SEQUENCE</scope>
    <source>
        <strain evidence="4">Expedition CK06-06</strain>
    </source>
</reference>
<organism evidence="4">
    <name type="scientific">marine sediment metagenome</name>
    <dbReference type="NCBI Taxonomy" id="412755"/>
    <lineage>
        <taxon>unclassified sequences</taxon>
        <taxon>metagenomes</taxon>
        <taxon>ecological metagenomes</taxon>
    </lineage>
</organism>
<comment type="caution">
    <text evidence="4">The sequence shown here is derived from an EMBL/GenBank/DDBJ whole genome shotgun (WGS) entry which is preliminary data.</text>
</comment>
<evidence type="ECO:0000313" key="4">
    <source>
        <dbReference type="EMBL" id="GAJ09321.1"/>
    </source>
</evidence>
<evidence type="ECO:0000259" key="3">
    <source>
        <dbReference type="Pfam" id="PF04412"/>
    </source>
</evidence>
<dbReference type="InterPro" id="IPR007506">
    <property type="entry name" value="PMDh-L-like_dom"/>
</dbReference>
<evidence type="ECO:0000256" key="2">
    <source>
        <dbReference type="ARBA" id="ARBA00023239"/>
    </source>
</evidence>
<dbReference type="AlphaFoldDB" id="X1V8X0"/>
<sequence length="179" mass="19397">MHLTKEEERIYEGEEGWTKKKAMEILVAIGDINSASGLIPIKSAHLSGVSYKTIGEAFEFINSLEGTVKVKSTLNPIGMDIEKWDRMDISEEFANKQNEVLAAYKKLGITADCTCVPYLLGRMPKKGEHLAWAESSAVLYANSVLGARTNMEGAPSALAAALIGKTASYGTRQSTLALI</sequence>
<dbReference type="EMBL" id="BARW01030752">
    <property type="protein sequence ID" value="GAJ09321.1"/>
    <property type="molecule type" value="Genomic_DNA"/>
</dbReference>
<dbReference type="PANTHER" id="PTHR36577:SF3">
    <property type="entry name" value="DUF521 DOMAIN PROTEIN (AFU_ORTHOLOGUE AFUA_6G00490)"/>
    <property type="match status" value="1"/>
</dbReference>
<keyword evidence="2" id="KW-0456">Lyase</keyword>
<keyword evidence="1" id="KW-0408">Iron</keyword>
<name>X1V8X0_9ZZZZ</name>
<accession>X1V8X0</accession>
<evidence type="ECO:0000256" key="1">
    <source>
        <dbReference type="ARBA" id="ARBA00023004"/>
    </source>
</evidence>
<protein>
    <recommendedName>
        <fullName evidence="3">Phosphomevalonate dehydratase large subunit-like domain-containing protein</fullName>
    </recommendedName>
</protein>